<protein>
    <submittedName>
        <fullName evidence="4">Oxidoreductase</fullName>
    </submittedName>
</protein>
<comment type="caution">
    <text evidence="4">The sequence shown here is derived from an EMBL/GenBank/DDBJ whole genome shotgun (WGS) entry which is preliminary data.</text>
</comment>
<dbReference type="RefSeq" id="WP_189425485.1">
    <property type="nucleotide sequence ID" value="NZ_BMZE01000002.1"/>
</dbReference>
<accession>A0A918S4M3</accession>
<proteinExistence type="predicted"/>
<dbReference type="InterPro" id="IPR000683">
    <property type="entry name" value="Gfo/Idh/MocA-like_OxRdtase_N"/>
</dbReference>
<dbReference type="PANTHER" id="PTHR43818:SF11">
    <property type="entry name" value="BCDNA.GH03377"/>
    <property type="match status" value="1"/>
</dbReference>
<dbReference type="InterPro" id="IPR036291">
    <property type="entry name" value="NAD(P)-bd_dom_sf"/>
</dbReference>
<keyword evidence="5" id="KW-1185">Reference proteome</keyword>
<dbReference type="Proteomes" id="UP000646579">
    <property type="component" value="Unassembled WGS sequence"/>
</dbReference>
<sequence length="340" mass="37819">MTDIKFAVIGINHGHIYGQVECLKRAGAEFVAFFAEEDDLAADFGAKFTEARRVTDRREILEDETIAIVATAAIPADRAEISIAAMRHGKDVLSDKPGMTTFAQLDEIEAVQKETGRIYSVLYSEHFETRCTVKAGELIAQGAIGEVIQTVGLGPHSISNGKRPNWFFERNRYGGILCDIASHQFEQFLFFSNTLDAEVISASVANRAHPQHPGLQDVGDVHLKTPRTTGYVRVDWFTPKGLPTWGDGRLTILGTEGYIELRKYIDITGREGKDHLFIVDGEGTRYIDCSDVALPFGDQFLADVRDRTETAMPQQRCFNAMRLALKAQQLAEETSEWTGK</sequence>
<dbReference type="Gene3D" id="3.40.50.720">
    <property type="entry name" value="NAD(P)-binding Rossmann-like Domain"/>
    <property type="match status" value="1"/>
</dbReference>
<name>A0A918S4M3_9HYPH</name>
<dbReference type="Gene3D" id="3.30.360.10">
    <property type="entry name" value="Dihydrodipicolinate Reductase, domain 2"/>
    <property type="match status" value="1"/>
</dbReference>
<dbReference type="Pfam" id="PF01408">
    <property type="entry name" value="GFO_IDH_MocA"/>
    <property type="match status" value="1"/>
</dbReference>
<dbReference type="GO" id="GO:0016491">
    <property type="term" value="F:oxidoreductase activity"/>
    <property type="evidence" value="ECO:0007669"/>
    <property type="project" value="UniProtKB-KW"/>
</dbReference>
<dbReference type="AlphaFoldDB" id="A0A918S4M3"/>
<feature type="domain" description="Gfo/Idh/MocA-like oxidoreductase N-terminal" evidence="2">
    <location>
        <begin position="4"/>
        <end position="122"/>
    </location>
</feature>
<dbReference type="SUPFAM" id="SSF55347">
    <property type="entry name" value="Glyceraldehyde-3-phosphate dehydrogenase-like, C-terminal domain"/>
    <property type="match status" value="1"/>
</dbReference>
<evidence type="ECO:0000313" key="4">
    <source>
        <dbReference type="EMBL" id="GHA23884.1"/>
    </source>
</evidence>
<gene>
    <name evidence="4" type="ORF">GCM10007989_19380</name>
</gene>
<evidence type="ECO:0000313" key="5">
    <source>
        <dbReference type="Proteomes" id="UP000646579"/>
    </source>
</evidence>
<dbReference type="Pfam" id="PF22725">
    <property type="entry name" value="GFO_IDH_MocA_C3"/>
    <property type="match status" value="1"/>
</dbReference>
<evidence type="ECO:0000259" key="2">
    <source>
        <dbReference type="Pfam" id="PF01408"/>
    </source>
</evidence>
<evidence type="ECO:0000256" key="1">
    <source>
        <dbReference type="ARBA" id="ARBA00023002"/>
    </source>
</evidence>
<dbReference type="PANTHER" id="PTHR43818">
    <property type="entry name" value="BCDNA.GH03377"/>
    <property type="match status" value="1"/>
</dbReference>
<keyword evidence="1" id="KW-0560">Oxidoreductase</keyword>
<organism evidence="4 5">
    <name type="scientific">Devosia pacifica</name>
    <dbReference type="NCBI Taxonomy" id="1335967"/>
    <lineage>
        <taxon>Bacteria</taxon>
        <taxon>Pseudomonadati</taxon>
        <taxon>Pseudomonadota</taxon>
        <taxon>Alphaproteobacteria</taxon>
        <taxon>Hyphomicrobiales</taxon>
        <taxon>Devosiaceae</taxon>
        <taxon>Devosia</taxon>
    </lineage>
</organism>
<dbReference type="SUPFAM" id="SSF51735">
    <property type="entry name" value="NAD(P)-binding Rossmann-fold domains"/>
    <property type="match status" value="1"/>
</dbReference>
<dbReference type="InterPro" id="IPR055170">
    <property type="entry name" value="GFO_IDH_MocA-like_dom"/>
</dbReference>
<dbReference type="InterPro" id="IPR050463">
    <property type="entry name" value="Gfo/Idh/MocA_oxidrdct_glycsds"/>
</dbReference>
<reference evidence="4" key="1">
    <citation type="journal article" date="2014" name="Int. J. Syst. Evol. Microbiol.">
        <title>Complete genome sequence of Corynebacterium casei LMG S-19264T (=DSM 44701T), isolated from a smear-ripened cheese.</title>
        <authorList>
            <consortium name="US DOE Joint Genome Institute (JGI-PGF)"/>
            <person name="Walter F."/>
            <person name="Albersmeier A."/>
            <person name="Kalinowski J."/>
            <person name="Ruckert C."/>
        </authorList>
    </citation>
    <scope>NUCLEOTIDE SEQUENCE</scope>
    <source>
        <strain evidence="4">KCTC 32437</strain>
    </source>
</reference>
<dbReference type="GO" id="GO:0000166">
    <property type="term" value="F:nucleotide binding"/>
    <property type="evidence" value="ECO:0007669"/>
    <property type="project" value="InterPro"/>
</dbReference>
<evidence type="ECO:0000259" key="3">
    <source>
        <dbReference type="Pfam" id="PF22725"/>
    </source>
</evidence>
<dbReference type="EMBL" id="BMZE01000002">
    <property type="protein sequence ID" value="GHA23884.1"/>
    <property type="molecule type" value="Genomic_DNA"/>
</dbReference>
<reference evidence="4" key="2">
    <citation type="submission" date="2020-09" db="EMBL/GenBank/DDBJ databases">
        <authorList>
            <person name="Sun Q."/>
            <person name="Kim S."/>
        </authorList>
    </citation>
    <scope>NUCLEOTIDE SEQUENCE</scope>
    <source>
        <strain evidence="4">KCTC 32437</strain>
    </source>
</reference>
<feature type="domain" description="GFO/IDH/MocA-like oxidoreductase" evidence="3">
    <location>
        <begin position="134"/>
        <end position="260"/>
    </location>
</feature>